<dbReference type="InterPro" id="IPR018004">
    <property type="entry name" value="KilA/APSES_HTH"/>
</dbReference>
<feature type="domain" description="KilA-N" evidence="1">
    <location>
        <begin position="7"/>
        <end position="111"/>
    </location>
</feature>
<dbReference type="Proteomes" id="UP000562492">
    <property type="component" value="Unassembled WGS sequence"/>
</dbReference>
<evidence type="ECO:0000313" key="3">
    <source>
        <dbReference type="Proteomes" id="UP000562492"/>
    </source>
</evidence>
<protein>
    <recommendedName>
        <fullName evidence="1">KilA-N domain-containing protein</fullName>
    </recommendedName>
</protein>
<dbReference type="InterPro" id="IPR058744">
    <property type="entry name" value="BstA-like_C"/>
</dbReference>
<accession>A0ABR6RLJ4</accession>
<keyword evidence="3" id="KW-1185">Reference proteome</keyword>
<dbReference type="RefSeq" id="WP_184711704.1">
    <property type="nucleotide sequence ID" value="NZ_JACHKZ010000051.1"/>
</dbReference>
<dbReference type="EMBL" id="JACHKZ010000051">
    <property type="protein sequence ID" value="MBB6580046.1"/>
    <property type="molecule type" value="Genomic_DNA"/>
</dbReference>
<evidence type="ECO:0000259" key="1">
    <source>
        <dbReference type="PROSITE" id="PS51301"/>
    </source>
</evidence>
<name>A0ABR6RLJ4_9BURK</name>
<dbReference type="PROSITE" id="PS51301">
    <property type="entry name" value="KILA_N"/>
    <property type="match status" value="1"/>
</dbReference>
<comment type="caution">
    <text evidence="2">The sequence shown here is derived from an EMBL/GenBank/DDBJ whole genome shotgun (WGS) entry which is preliminary data.</text>
</comment>
<dbReference type="InterPro" id="IPR017880">
    <property type="entry name" value="KilA_N"/>
</dbReference>
<dbReference type="SMART" id="SM01252">
    <property type="entry name" value="KilA-N"/>
    <property type="match status" value="1"/>
</dbReference>
<reference evidence="2 3" key="1">
    <citation type="submission" date="2020-08" db="EMBL/GenBank/DDBJ databases">
        <title>Functional genomics of gut bacteria from endangered species of beetles.</title>
        <authorList>
            <person name="Carlos-Shanley C."/>
        </authorList>
    </citation>
    <scope>NUCLEOTIDE SEQUENCE [LARGE SCALE GENOMIC DNA]</scope>
    <source>
        <strain evidence="2 3">S00124</strain>
    </source>
</reference>
<sequence length="270" mass="30407">MPDHQYSLALISHQVQNSIVEQRASDGYINATAMCKAAGKKFGHYRENDGTEDFMEALSADVGIPISKLIQVLRGANVTQGTWIHPQVAIHLAQWLSPQFAVQVSKWVFDWMSGKGVATKLPYHLERHLLNQNKIPLGSFSVLQEMTNFLVGPMEANGYRLPEKCMPDISHAKLLCKHLRDEYGVDTDALGKYTHTFPDGREVQANLYPVEYLGAFRRLMAEVWMPRHAAIYFKARDPAALPALDKILQLNAPKEKQAIPANKPRFKRSA</sequence>
<gene>
    <name evidence="2" type="ORF">HNP33_004172</name>
</gene>
<organism evidence="2 3">
    <name type="scientific">Comamonas odontotermitis</name>
    <dbReference type="NCBI Taxonomy" id="379895"/>
    <lineage>
        <taxon>Bacteria</taxon>
        <taxon>Pseudomonadati</taxon>
        <taxon>Pseudomonadota</taxon>
        <taxon>Betaproteobacteria</taxon>
        <taxon>Burkholderiales</taxon>
        <taxon>Comamonadaceae</taxon>
        <taxon>Comamonas</taxon>
    </lineage>
</organism>
<dbReference type="SUPFAM" id="SSF54616">
    <property type="entry name" value="DNA-binding domain of Mlu1-box binding protein MBP1"/>
    <property type="match status" value="1"/>
</dbReference>
<evidence type="ECO:0000313" key="2">
    <source>
        <dbReference type="EMBL" id="MBB6580046.1"/>
    </source>
</evidence>
<proteinExistence type="predicted"/>
<dbReference type="InterPro" id="IPR036887">
    <property type="entry name" value="HTH_APSES_sf"/>
</dbReference>
<dbReference type="Pfam" id="PF26567">
    <property type="entry name" value="BstA_C"/>
    <property type="match status" value="1"/>
</dbReference>
<dbReference type="Pfam" id="PF04383">
    <property type="entry name" value="KilA-N"/>
    <property type="match status" value="1"/>
</dbReference>
<dbReference type="Gene3D" id="3.10.260.10">
    <property type="entry name" value="Transcription regulator HTH, APSES-type DNA-binding domain"/>
    <property type="match status" value="1"/>
</dbReference>